<feature type="compositionally biased region" description="Basic and acidic residues" evidence="1">
    <location>
        <begin position="105"/>
        <end position="116"/>
    </location>
</feature>
<feature type="compositionally biased region" description="Basic and acidic residues" evidence="1">
    <location>
        <begin position="127"/>
        <end position="138"/>
    </location>
</feature>
<sequence>MSLKTFILISYLAVTTALLDYRRCLLHRGKCVSYCPRKMHAYHTRCDGETMTQKTCDSPEASLLGYTCGWSRCDCNGNLVYDEKSGFCVTVEFCEQNRFPDEVRRKHGDTDMETQRRTKIRPSKRIKIPDDDPLVHLT</sequence>
<evidence type="ECO:0000256" key="2">
    <source>
        <dbReference type="SAM" id="SignalP"/>
    </source>
</evidence>
<comment type="caution">
    <text evidence="3">The sequence shown here is derived from an EMBL/GenBank/DDBJ whole genome shotgun (WGS) entry which is preliminary data.</text>
</comment>
<feature type="region of interest" description="Disordered" evidence="1">
    <location>
        <begin position="105"/>
        <end position="138"/>
    </location>
</feature>
<feature type="compositionally biased region" description="Basic residues" evidence="1">
    <location>
        <begin position="117"/>
        <end position="126"/>
    </location>
</feature>
<gene>
    <name evidence="3" type="ORF">PMACD_LOCUS8248</name>
</gene>
<accession>A0A821T3H2</accession>
<evidence type="ECO:0000313" key="4">
    <source>
        <dbReference type="Proteomes" id="UP000663880"/>
    </source>
</evidence>
<name>A0A821T3H2_9NEOP</name>
<proteinExistence type="predicted"/>
<dbReference type="AlphaFoldDB" id="A0A821T3H2"/>
<feature type="signal peptide" evidence="2">
    <location>
        <begin position="1"/>
        <end position="17"/>
    </location>
</feature>
<dbReference type="EMBL" id="CAJOBZ010000021">
    <property type="protein sequence ID" value="CAF4865045.1"/>
    <property type="molecule type" value="Genomic_DNA"/>
</dbReference>
<keyword evidence="4" id="KW-1185">Reference proteome</keyword>
<dbReference type="Proteomes" id="UP000663880">
    <property type="component" value="Unassembled WGS sequence"/>
</dbReference>
<evidence type="ECO:0000256" key="1">
    <source>
        <dbReference type="SAM" id="MobiDB-lite"/>
    </source>
</evidence>
<organism evidence="3 4">
    <name type="scientific">Pieris macdunnoughi</name>
    <dbReference type="NCBI Taxonomy" id="345717"/>
    <lineage>
        <taxon>Eukaryota</taxon>
        <taxon>Metazoa</taxon>
        <taxon>Ecdysozoa</taxon>
        <taxon>Arthropoda</taxon>
        <taxon>Hexapoda</taxon>
        <taxon>Insecta</taxon>
        <taxon>Pterygota</taxon>
        <taxon>Neoptera</taxon>
        <taxon>Endopterygota</taxon>
        <taxon>Lepidoptera</taxon>
        <taxon>Glossata</taxon>
        <taxon>Ditrysia</taxon>
        <taxon>Papilionoidea</taxon>
        <taxon>Pieridae</taxon>
        <taxon>Pierinae</taxon>
        <taxon>Pieris</taxon>
    </lineage>
</organism>
<feature type="chain" id="PRO_5032940013" evidence="2">
    <location>
        <begin position="18"/>
        <end position="138"/>
    </location>
</feature>
<evidence type="ECO:0000313" key="3">
    <source>
        <dbReference type="EMBL" id="CAF4865045.1"/>
    </source>
</evidence>
<protein>
    <submittedName>
        <fullName evidence="3">Uncharacterized protein</fullName>
    </submittedName>
</protein>
<keyword evidence="2" id="KW-0732">Signal</keyword>
<reference evidence="3" key="1">
    <citation type="submission" date="2021-02" db="EMBL/GenBank/DDBJ databases">
        <authorList>
            <person name="Steward A R."/>
        </authorList>
    </citation>
    <scope>NUCLEOTIDE SEQUENCE</scope>
</reference>
<dbReference type="OrthoDB" id="7421901at2759"/>